<dbReference type="RefSeq" id="WP_344435635.1">
    <property type="nucleotide sequence ID" value="NZ_BAAASL010000009.1"/>
</dbReference>
<protein>
    <recommendedName>
        <fullName evidence="5">PrsW family intramembrane metalloprotease</fullName>
    </recommendedName>
</protein>
<accession>A0ABN3TUS0</accession>
<gene>
    <name evidence="3" type="ORF">GCM10010315_29420</name>
</gene>
<feature type="region of interest" description="Disordered" evidence="1">
    <location>
        <begin position="1"/>
        <end position="25"/>
    </location>
</feature>
<feature type="transmembrane region" description="Helical" evidence="2">
    <location>
        <begin position="166"/>
        <end position="190"/>
    </location>
</feature>
<evidence type="ECO:0000256" key="2">
    <source>
        <dbReference type="SAM" id="Phobius"/>
    </source>
</evidence>
<comment type="caution">
    <text evidence="3">The sequence shown here is derived from an EMBL/GenBank/DDBJ whole genome shotgun (WGS) entry which is preliminary data.</text>
</comment>
<name>A0ABN3TUS0_9ACTN</name>
<evidence type="ECO:0000256" key="1">
    <source>
        <dbReference type="SAM" id="MobiDB-lite"/>
    </source>
</evidence>
<feature type="transmembrane region" description="Helical" evidence="2">
    <location>
        <begin position="31"/>
        <end position="53"/>
    </location>
</feature>
<keyword evidence="2" id="KW-1133">Transmembrane helix</keyword>
<proteinExistence type="predicted"/>
<evidence type="ECO:0000313" key="4">
    <source>
        <dbReference type="Proteomes" id="UP001500886"/>
    </source>
</evidence>
<feature type="transmembrane region" description="Helical" evidence="2">
    <location>
        <begin position="135"/>
        <end position="154"/>
    </location>
</feature>
<feature type="transmembrane region" description="Helical" evidence="2">
    <location>
        <begin position="280"/>
        <end position="303"/>
    </location>
</feature>
<keyword evidence="4" id="KW-1185">Reference proteome</keyword>
<evidence type="ECO:0008006" key="5">
    <source>
        <dbReference type="Google" id="ProtNLM"/>
    </source>
</evidence>
<feature type="transmembrane region" description="Helical" evidence="2">
    <location>
        <begin position="73"/>
        <end position="96"/>
    </location>
</feature>
<keyword evidence="2" id="KW-0472">Membrane</keyword>
<feature type="transmembrane region" description="Helical" evidence="2">
    <location>
        <begin position="352"/>
        <end position="377"/>
    </location>
</feature>
<feature type="transmembrane region" description="Helical" evidence="2">
    <location>
        <begin position="210"/>
        <end position="236"/>
    </location>
</feature>
<reference evidence="3 4" key="1">
    <citation type="journal article" date="2019" name="Int. J. Syst. Evol. Microbiol.">
        <title>The Global Catalogue of Microorganisms (GCM) 10K type strain sequencing project: providing services to taxonomists for standard genome sequencing and annotation.</title>
        <authorList>
            <consortium name="The Broad Institute Genomics Platform"/>
            <consortium name="The Broad Institute Genome Sequencing Center for Infectious Disease"/>
            <person name="Wu L."/>
            <person name="Ma J."/>
        </authorList>
    </citation>
    <scope>NUCLEOTIDE SEQUENCE [LARGE SCALE GENOMIC DNA]</scope>
    <source>
        <strain evidence="3 4">JCM 4542</strain>
    </source>
</reference>
<dbReference type="Pfam" id="PF13367">
    <property type="entry name" value="PrsW-protease"/>
    <property type="match status" value="1"/>
</dbReference>
<dbReference type="EMBL" id="BAAASL010000009">
    <property type="protein sequence ID" value="GAA2717051.1"/>
    <property type="molecule type" value="Genomic_DNA"/>
</dbReference>
<dbReference type="Proteomes" id="UP001500886">
    <property type="component" value="Unassembled WGS sequence"/>
</dbReference>
<feature type="transmembrane region" description="Helical" evidence="2">
    <location>
        <begin position="243"/>
        <end position="260"/>
    </location>
</feature>
<feature type="transmembrane region" description="Helical" evidence="2">
    <location>
        <begin position="315"/>
        <end position="332"/>
    </location>
</feature>
<organism evidence="3 4">
    <name type="scientific">Streptomyces luteosporeus</name>
    <dbReference type="NCBI Taxonomy" id="173856"/>
    <lineage>
        <taxon>Bacteria</taxon>
        <taxon>Bacillati</taxon>
        <taxon>Actinomycetota</taxon>
        <taxon>Actinomycetes</taxon>
        <taxon>Kitasatosporales</taxon>
        <taxon>Streptomycetaceae</taxon>
        <taxon>Streptomyces</taxon>
    </lineage>
</organism>
<keyword evidence="2" id="KW-0812">Transmembrane</keyword>
<evidence type="ECO:0000313" key="3">
    <source>
        <dbReference type="EMBL" id="GAA2717051.1"/>
    </source>
</evidence>
<feature type="transmembrane region" description="Helical" evidence="2">
    <location>
        <begin position="108"/>
        <end position="129"/>
    </location>
</feature>
<dbReference type="InterPro" id="IPR026898">
    <property type="entry name" value="PrsW"/>
</dbReference>
<feature type="compositionally biased region" description="Pro residues" evidence="1">
    <location>
        <begin position="7"/>
        <end position="23"/>
    </location>
</feature>
<sequence>MTTAHEPPVPVPPLPPGPPPLPRTPRRGLPAAIGVALVLPAAFGIGQVLFWTAPEITSPLPWMRVFLLPEPDAFKLTRTFLYAGWALAALLGALLLAGRRKATAPARVVRALQAGILAALLVPFAVMSLDVLRRAPLTLLLCLPTTGAALLCVHRMQLFRRMPGRLLLAGFGWGMVFGAGFGTVMITWFTRYAPGYLLDWQHPRDAIRTLYTLFALNAGIVAELGKAAGVAVLFLLFRRHIDGVVSGVVLGAAVGLGFNLTETVGFMSTIEHGQQSAQFWIRQVVGLMAAHVAFTAVAGAGFGAARRLPELRDRLLVVGGGVLAAAGGHFATDSVMPQLGKMREELFGHDQTLGLLLGMPLITAVTSGPFVAVYAVVLRRGLKAQAAGLAEALRAEVASGAGAVTAPEADLLLAPRRRLLLELRVWRRDGTAGLRHLLRLHQAQLDLATQRWHRTGPGADSCIPDEGPLRTRVLALKHLPAAPAGPALPTAQEALS</sequence>